<reference evidence="2 3" key="1">
    <citation type="journal article" date="2023" name="Arcadia Sci">
        <title>De novo assembly of a long-read Amblyomma americanum tick genome.</title>
        <authorList>
            <person name="Chou S."/>
            <person name="Poskanzer K.E."/>
            <person name="Rollins M."/>
            <person name="Thuy-Boun P.S."/>
        </authorList>
    </citation>
    <scope>NUCLEOTIDE SEQUENCE [LARGE SCALE GENOMIC DNA]</scope>
    <source>
        <strain evidence="2">F_SG_1</strain>
        <tissue evidence="2">Salivary glands</tissue>
    </source>
</reference>
<comment type="caution">
    <text evidence="2">The sequence shown here is derived from an EMBL/GenBank/DDBJ whole genome shotgun (WGS) entry which is preliminary data.</text>
</comment>
<accession>A0AAQ4DYF8</accession>
<proteinExistence type="predicted"/>
<name>A0AAQ4DYF8_AMBAM</name>
<evidence type="ECO:0000256" key="1">
    <source>
        <dbReference type="SAM" id="Phobius"/>
    </source>
</evidence>
<feature type="transmembrane region" description="Helical" evidence="1">
    <location>
        <begin position="113"/>
        <end position="128"/>
    </location>
</feature>
<evidence type="ECO:0000313" key="3">
    <source>
        <dbReference type="Proteomes" id="UP001321473"/>
    </source>
</evidence>
<gene>
    <name evidence="2" type="ORF">V5799_005721</name>
</gene>
<dbReference type="EMBL" id="JARKHS020025403">
    <property type="protein sequence ID" value="KAK8767498.1"/>
    <property type="molecule type" value="Genomic_DNA"/>
</dbReference>
<feature type="transmembrane region" description="Helical" evidence="1">
    <location>
        <begin position="76"/>
        <end position="93"/>
    </location>
</feature>
<organism evidence="2 3">
    <name type="scientific">Amblyomma americanum</name>
    <name type="common">Lone star tick</name>
    <dbReference type="NCBI Taxonomy" id="6943"/>
    <lineage>
        <taxon>Eukaryota</taxon>
        <taxon>Metazoa</taxon>
        <taxon>Ecdysozoa</taxon>
        <taxon>Arthropoda</taxon>
        <taxon>Chelicerata</taxon>
        <taxon>Arachnida</taxon>
        <taxon>Acari</taxon>
        <taxon>Parasitiformes</taxon>
        <taxon>Ixodida</taxon>
        <taxon>Ixodoidea</taxon>
        <taxon>Ixodidae</taxon>
        <taxon>Amblyomminae</taxon>
        <taxon>Amblyomma</taxon>
    </lineage>
</organism>
<protein>
    <submittedName>
        <fullName evidence="2">Uncharacterized protein</fullName>
    </submittedName>
</protein>
<feature type="transmembrane region" description="Helical" evidence="1">
    <location>
        <begin position="12"/>
        <end position="29"/>
    </location>
</feature>
<feature type="transmembrane region" description="Helical" evidence="1">
    <location>
        <begin position="49"/>
        <end position="69"/>
    </location>
</feature>
<dbReference type="AlphaFoldDB" id="A0AAQ4DYF8"/>
<keyword evidence="1" id="KW-0812">Transmembrane</keyword>
<sequence>METIAGSVKLKISLYVLFLLFFGQSGYRLSSAIADVVERQKTNSLDYPVGNIVNILGFTASVLVIPSMFVALSRGLKYLLIIAIAWFVVVSSFETFGPANTQRYYGDATKDKIYIIWVLMLCYLEMYAKKTQTAEETTTMSTQ</sequence>
<keyword evidence="1" id="KW-1133">Transmembrane helix</keyword>
<dbReference type="Proteomes" id="UP001321473">
    <property type="component" value="Unassembled WGS sequence"/>
</dbReference>
<keyword evidence="1" id="KW-0472">Membrane</keyword>
<evidence type="ECO:0000313" key="2">
    <source>
        <dbReference type="EMBL" id="KAK8767498.1"/>
    </source>
</evidence>
<keyword evidence="3" id="KW-1185">Reference proteome</keyword>